<dbReference type="EMBL" id="JAHQIW010006521">
    <property type="protein sequence ID" value="KAJ1369373.1"/>
    <property type="molecule type" value="Genomic_DNA"/>
</dbReference>
<organism evidence="2 3">
    <name type="scientific">Parelaphostrongylus tenuis</name>
    <name type="common">Meningeal worm</name>
    <dbReference type="NCBI Taxonomy" id="148309"/>
    <lineage>
        <taxon>Eukaryota</taxon>
        <taxon>Metazoa</taxon>
        <taxon>Ecdysozoa</taxon>
        <taxon>Nematoda</taxon>
        <taxon>Chromadorea</taxon>
        <taxon>Rhabditida</taxon>
        <taxon>Rhabditina</taxon>
        <taxon>Rhabditomorpha</taxon>
        <taxon>Strongyloidea</taxon>
        <taxon>Metastrongylidae</taxon>
        <taxon>Parelaphostrongylus</taxon>
    </lineage>
</organism>
<name>A0AAD5R493_PARTN</name>
<gene>
    <name evidence="2" type="ORF">KIN20_030813</name>
</gene>
<evidence type="ECO:0000313" key="3">
    <source>
        <dbReference type="Proteomes" id="UP001196413"/>
    </source>
</evidence>
<reference evidence="2" key="1">
    <citation type="submission" date="2021-06" db="EMBL/GenBank/DDBJ databases">
        <title>Parelaphostrongylus tenuis whole genome reference sequence.</title>
        <authorList>
            <person name="Garwood T.J."/>
            <person name="Larsen P.A."/>
            <person name="Fountain-Jones N.M."/>
            <person name="Garbe J.R."/>
            <person name="Macchietto M.G."/>
            <person name="Kania S.A."/>
            <person name="Gerhold R.W."/>
            <person name="Richards J.E."/>
            <person name="Wolf T.M."/>
        </authorList>
    </citation>
    <scope>NUCLEOTIDE SEQUENCE</scope>
    <source>
        <strain evidence="2">MNPRO001-30</strain>
        <tissue evidence="2">Meninges</tissue>
    </source>
</reference>
<dbReference type="Proteomes" id="UP001196413">
    <property type="component" value="Unassembled WGS sequence"/>
</dbReference>
<proteinExistence type="predicted"/>
<feature type="region of interest" description="Disordered" evidence="1">
    <location>
        <begin position="96"/>
        <end position="139"/>
    </location>
</feature>
<protein>
    <submittedName>
        <fullName evidence="2">Uncharacterized protein</fullName>
    </submittedName>
</protein>
<evidence type="ECO:0000313" key="2">
    <source>
        <dbReference type="EMBL" id="KAJ1369373.1"/>
    </source>
</evidence>
<accession>A0AAD5R493</accession>
<evidence type="ECO:0000256" key="1">
    <source>
        <dbReference type="SAM" id="MobiDB-lite"/>
    </source>
</evidence>
<sequence>MTLYNSYSVLEEPVLPALPDYFRGPKLGDTPSVDHVFPPGVTRGRTNCAMVLVQVELASPAQVQDLILFLLSRSYHNFRVTDHKSFVAGNVSTRISSGLSQPSNRPLCHSASAEDVHSAQDAATRSELGDDKRVAEAPSASDGFDQLDLFEQKPTEQDLKACVVMSNATSLLHSEATELMTEVDTIENDSSLDVSSLFRNASTVEGERAISNEEFDSFYSDPFNVSRLRKAVRLMRRGEY</sequence>
<keyword evidence="3" id="KW-1185">Reference proteome</keyword>
<comment type="caution">
    <text evidence="2">The sequence shown here is derived from an EMBL/GenBank/DDBJ whole genome shotgun (WGS) entry which is preliminary data.</text>
</comment>
<dbReference type="AlphaFoldDB" id="A0AAD5R493"/>